<keyword evidence="2" id="KW-1185">Reference proteome</keyword>
<reference evidence="1 2" key="1">
    <citation type="submission" date="2023-03" db="EMBL/GenBank/DDBJ databases">
        <title>Complete genome sequence of Tepidibacter sp. SWIR-1, isolated from a deep-sea hydrothermal vent.</title>
        <authorList>
            <person name="Li X."/>
        </authorList>
    </citation>
    <scope>NUCLEOTIDE SEQUENCE [LARGE SCALE GENOMIC DNA]</scope>
    <source>
        <strain evidence="1 2">SWIR-1</strain>
        <plasmid evidence="1 2">unnamed1</plasmid>
    </source>
</reference>
<dbReference type="RefSeq" id="WP_277734822.1">
    <property type="nucleotide sequence ID" value="NZ_CP120734.1"/>
</dbReference>
<evidence type="ECO:0000313" key="1">
    <source>
        <dbReference type="EMBL" id="WFD12425.1"/>
    </source>
</evidence>
<protein>
    <submittedName>
        <fullName evidence="1">Uncharacterized protein</fullName>
    </submittedName>
</protein>
<organism evidence="1 2">
    <name type="scientific">Tepidibacter hydrothermalis</name>
    <dbReference type="NCBI Taxonomy" id="3036126"/>
    <lineage>
        <taxon>Bacteria</taxon>
        <taxon>Bacillati</taxon>
        <taxon>Bacillota</taxon>
        <taxon>Clostridia</taxon>
        <taxon>Peptostreptococcales</taxon>
        <taxon>Peptostreptococcaceae</taxon>
        <taxon>Tepidibacter</taxon>
    </lineage>
</organism>
<keyword evidence="1" id="KW-0614">Plasmid</keyword>
<accession>A0ABY8EHK0</accession>
<proteinExistence type="predicted"/>
<geneLocation type="plasmid" evidence="1 2">
    <name>unnamed1</name>
</geneLocation>
<evidence type="ECO:0000313" key="2">
    <source>
        <dbReference type="Proteomes" id="UP001222800"/>
    </source>
</evidence>
<dbReference type="EMBL" id="CP120734">
    <property type="protein sequence ID" value="WFD12425.1"/>
    <property type="molecule type" value="Genomic_DNA"/>
</dbReference>
<gene>
    <name evidence="1" type="ORF">P4S50_20030</name>
</gene>
<dbReference type="Proteomes" id="UP001222800">
    <property type="component" value="Plasmid unnamed1"/>
</dbReference>
<name>A0ABY8EHK0_9FIRM</name>
<sequence length="268" mass="31407">MYKNELYNIWREQAPGISSKIRVKKYDGTKWVEVDNGALNYDSSQDARQPNALVYNDELYFTWHEYKTNNIAQIRVKKYNGSKWVGVDNGSLNYDCKNGASAPVGAVLNDKLYVAWIEKQSVRMKYYDGSNWIYADVGPLSYDTSEYDGRPKIVAYNNEIYVTWYEYNGSKCNIRMKKLVNKKDTGSEKSKPNNKGDRALLRITMEEGTEKEYDMTIKEVNDFIDWYNKISTPCYTIEKEYNIGPFESRKDYIVRDKIVSFEVMEYNK</sequence>